<keyword evidence="7" id="KW-1185">Reference proteome</keyword>
<dbReference type="Ensembl" id="ENSCINT00000030958.1">
    <property type="protein sequence ID" value="ENSCINP00000029914.1"/>
    <property type="gene ID" value="ENSCING00000000391.3"/>
</dbReference>
<keyword evidence="2" id="KW-0436">Ligase</keyword>
<reference evidence="6" key="3">
    <citation type="submission" date="2025-09" db="UniProtKB">
        <authorList>
            <consortium name="Ensembl"/>
        </authorList>
    </citation>
    <scope>IDENTIFICATION</scope>
</reference>
<protein>
    <submittedName>
        <fullName evidence="6">4-coumarate--CoA ligase 1-like</fullName>
    </submittedName>
</protein>
<dbReference type="OMA" id="FHTADLY"/>
<organism evidence="6 7">
    <name type="scientific">Ciona intestinalis</name>
    <name type="common">Transparent sea squirt</name>
    <name type="synonym">Ascidia intestinalis</name>
    <dbReference type="NCBI Taxonomy" id="7719"/>
    <lineage>
        <taxon>Eukaryota</taxon>
        <taxon>Metazoa</taxon>
        <taxon>Chordata</taxon>
        <taxon>Tunicata</taxon>
        <taxon>Ascidiacea</taxon>
        <taxon>Phlebobranchia</taxon>
        <taxon>Cionidae</taxon>
        <taxon>Ciona</taxon>
    </lineage>
</organism>
<dbReference type="Proteomes" id="UP000008144">
    <property type="component" value="Unassembled WGS sequence"/>
</dbReference>
<evidence type="ECO:0000256" key="1">
    <source>
        <dbReference type="ARBA" id="ARBA00006432"/>
    </source>
</evidence>
<feature type="domain" description="AMP-dependent synthetase/ligase" evidence="4">
    <location>
        <begin position="39"/>
        <end position="382"/>
    </location>
</feature>
<dbReference type="InterPro" id="IPR025110">
    <property type="entry name" value="AMP-bd_C"/>
</dbReference>
<keyword evidence="3" id="KW-0443">Lipid metabolism</keyword>
<gene>
    <name evidence="6" type="primary">LOC100181730</name>
</gene>
<dbReference type="Gene3D" id="3.40.50.12780">
    <property type="entry name" value="N-terminal domain of ligase-like"/>
    <property type="match status" value="1"/>
</dbReference>
<reference evidence="7" key="1">
    <citation type="journal article" date="2002" name="Science">
        <title>The draft genome of Ciona intestinalis: insights into chordate and vertebrate origins.</title>
        <authorList>
            <person name="Dehal P."/>
            <person name="Satou Y."/>
            <person name="Campbell R.K."/>
            <person name="Chapman J."/>
            <person name="Degnan B."/>
            <person name="De Tomaso A."/>
            <person name="Davidson B."/>
            <person name="Di Gregorio A."/>
            <person name="Gelpke M."/>
            <person name="Goodstein D.M."/>
            <person name="Harafuji N."/>
            <person name="Hastings K.E."/>
            <person name="Ho I."/>
            <person name="Hotta K."/>
            <person name="Huang W."/>
            <person name="Kawashima T."/>
            <person name="Lemaire P."/>
            <person name="Martinez D."/>
            <person name="Meinertzhagen I.A."/>
            <person name="Necula S."/>
            <person name="Nonaka M."/>
            <person name="Putnam N."/>
            <person name="Rash S."/>
            <person name="Saiga H."/>
            <person name="Satake M."/>
            <person name="Terry A."/>
            <person name="Yamada L."/>
            <person name="Wang H.G."/>
            <person name="Awazu S."/>
            <person name="Azumi K."/>
            <person name="Boore J."/>
            <person name="Branno M."/>
            <person name="Chin-Bow S."/>
            <person name="DeSantis R."/>
            <person name="Doyle S."/>
            <person name="Francino P."/>
            <person name="Keys D.N."/>
            <person name="Haga S."/>
            <person name="Hayashi H."/>
            <person name="Hino K."/>
            <person name="Imai K.S."/>
            <person name="Inaba K."/>
            <person name="Kano S."/>
            <person name="Kobayashi K."/>
            <person name="Kobayashi M."/>
            <person name="Lee B.I."/>
            <person name="Makabe K.W."/>
            <person name="Manohar C."/>
            <person name="Matassi G."/>
            <person name="Medina M."/>
            <person name="Mochizuki Y."/>
            <person name="Mount S."/>
            <person name="Morishita T."/>
            <person name="Miura S."/>
            <person name="Nakayama A."/>
            <person name="Nishizaka S."/>
            <person name="Nomoto H."/>
            <person name="Ohta F."/>
            <person name="Oishi K."/>
            <person name="Rigoutsos I."/>
            <person name="Sano M."/>
            <person name="Sasaki A."/>
            <person name="Sasakura Y."/>
            <person name="Shoguchi E."/>
            <person name="Shin-i T."/>
            <person name="Spagnuolo A."/>
            <person name="Stainier D."/>
            <person name="Suzuki M.M."/>
            <person name="Tassy O."/>
            <person name="Takatori N."/>
            <person name="Tokuoka M."/>
            <person name="Yagi K."/>
            <person name="Yoshizaki F."/>
            <person name="Wada S."/>
            <person name="Zhang C."/>
            <person name="Hyatt P.D."/>
            <person name="Larimer F."/>
            <person name="Detter C."/>
            <person name="Doggett N."/>
            <person name="Glavina T."/>
            <person name="Hawkins T."/>
            <person name="Richardson P."/>
            <person name="Lucas S."/>
            <person name="Kohara Y."/>
            <person name="Levine M."/>
            <person name="Satoh N."/>
            <person name="Rokhsar D.S."/>
        </authorList>
    </citation>
    <scope>NUCLEOTIDE SEQUENCE [LARGE SCALE GENOMIC DNA]</scope>
</reference>
<dbReference type="PROSITE" id="PS00455">
    <property type="entry name" value="AMP_BINDING"/>
    <property type="match status" value="1"/>
</dbReference>
<dbReference type="GeneTree" id="ENSGT00940000164794"/>
<dbReference type="GO" id="GO:0006629">
    <property type="term" value="P:lipid metabolic process"/>
    <property type="evidence" value="ECO:0007669"/>
    <property type="project" value="UniProtKB-KW"/>
</dbReference>
<dbReference type="InterPro" id="IPR042099">
    <property type="entry name" value="ANL_N_sf"/>
</dbReference>
<dbReference type="PANTHER" id="PTHR24096:SF149">
    <property type="entry name" value="AMP-BINDING DOMAIN-CONTAINING PROTEIN-RELATED"/>
    <property type="match status" value="1"/>
</dbReference>
<reference evidence="6" key="2">
    <citation type="submission" date="2025-08" db="UniProtKB">
        <authorList>
            <consortium name="Ensembl"/>
        </authorList>
    </citation>
    <scope>IDENTIFICATION</scope>
</reference>
<comment type="similarity">
    <text evidence="1">Belongs to the ATP-dependent AMP-binding enzyme family.</text>
</comment>
<evidence type="ECO:0000256" key="3">
    <source>
        <dbReference type="ARBA" id="ARBA00023098"/>
    </source>
</evidence>
<evidence type="ECO:0000313" key="7">
    <source>
        <dbReference type="Proteomes" id="UP000008144"/>
    </source>
</evidence>
<dbReference type="Pfam" id="PF13193">
    <property type="entry name" value="AMP-binding_C"/>
    <property type="match status" value="1"/>
</dbReference>
<dbReference type="InterPro" id="IPR020845">
    <property type="entry name" value="AMP-binding_CS"/>
</dbReference>
<evidence type="ECO:0000313" key="6">
    <source>
        <dbReference type="Ensembl" id="ENSCINP00000029914.1"/>
    </source>
</evidence>
<evidence type="ECO:0000259" key="4">
    <source>
        <dbReference type="Pfam" id="PF00501"/>
    </source>
</evidence>
<dbReference type="AlphaFoldDB" id="H2XJT2"/>
<proteinExistence type="inferred from homology"/>
<evidence type="ECO:0000259" key="5">
    <source>
        <dbReference type="Pfam" id="PF13193"/>
    </source>
</evidence>
<dbReference type="PANTHER" id="PTHR24096">
    <property type="entry name" value="LONG-CHAIN-FATTY-ACID--COA LIGASE"/>
    <property type="match status" value="1"/>
</dbReference>
<dbReference type="InterPro" id="IPR000873">
    <property type="entry name" value="AMP-dep_synth/lig_dom"/>
</dbReference>
<feature type="domain" description="AMP-binding enzyme C-terminal" evidence="5">
    <location>
        <begin position="434"/>
        <end position="510"/>
    </location>
</feature>
<evidence type="ECO:0000256" key="2">
    <source>
        <dbReference type="ARBA" id="ARBA00022598"/>
    </source>
</evidence>
<name>H2XJT2_CIOIN</name>
<dbReference type="SUPFAM" id="SSF56801">
    <property type="entry name" value="Acetyl-CoA synthetase-like"/>
    <property type="match status" value="1"/>
</dbReference>
<dbReference type="GO" id="GO:0016874">
    <property type="term" value="F:ligase activity"/>
    <property type="evidence" value="ECO:0007669"/>
    <property type="project" value="UniProtKB-KW"/>
</dbReference>
<dbReference type="InterPro" id="IPR045851">
    <property type="entry name" value="AMP-bd_C_sf"/>
</dbReference>
<accession>H2XJT2</accession>
<dbReference type="Pfam" id="PF00501">
    <property type="entry name" value="AMP-binding"/>
    <property type="match status" value="1"/>
</dbReference>
<sequence length="528" mass="57439">MVVGSSHANVKVPQANYVKYILDTIQGFGDSIGWIDEDANGKAYSFANIRESILKCADSLHRDGIQSGDVIGVMSHNTPDQRILVLAAIYCGAVVYPCNHLYTQAELTRMFEIKQPDAFIVASQFVDKVNDVKGKVPEDKIYVIGESRTHKTFKQLLDNGSEIYVECDIMTCDDDTTILLMHSSGTTGTPKLVQVNGYALLASLILAAATSQHQRSSIVYVVSPMFHLGSIFATHGLLVQGSTHVLASNPTAPSMLQAVQKYKVTNIGALPPLLLEIVNSDVTMDYDVTSLKSVTTGGAPSSEEFKLKLRKKLNNAFVAEGYGQTEAGILTSSNPRSAKNSQGFLVPNTTMKVVDCTTGNDVGADVYGELRFKGPQVISRGYVGNEEANKALFDDDGWLRTGDLGCYDNEGNVYVTGRIKDVIKYKGVQVAPAELEGELHKLPGVADVAVVGVKDEVGYGGEVPKAFIVRNGDVTEDGVTRFLKDRLADYKQLRGGVVFVDKLPKTATGKIQKRKLRQPDLRNLKDKY</sequence>
<dbReference type="FunFam" id="3.30.300.30:FF:000007">
    <property type="entry name" value="4-coumarate--CoA ligase 2"/>
    <property type="match status" value="1"/>
</dbReference>
<dbReference type="Gene3D" id="3.30.300.30">
    <property type="match status" value="1"/>
</dbReference>